<feature type="compositionally biased region" description="Polar residues" evidence="1">
    <location>
        <begin position="57"/>
        <end position="71"/>
    </location>
</feature>
<proteinExistence type="predicted"/>
<feature type="region of interest" description="Disordered" evidence="1">
    <location>
        <begin position="55"/>
        <end position="78"/>
    </location>
</feature>
<evidence type="ECO:0000256" key="1">
    <source>
        <dbReference type="SAM" id="MobiDB-lite"/>
    </source>
</evidence>
<protein>
    <submittedName>
        <fullName evidence="3">Uncharacterized protein</fullName>
    </submittedName>
</protein>
<dbReference type="OrthoDB" id="426718at2759"/>
<sequence>MRRNSIVPIRWPCRRIHLLFAFLVTTVIYFCILHLVPSSIPLKFGSYSVWSDGGSGRDSNNQNHESGSSGAEPSIPPAEHDDNIVEMVVASMKRENVTWLHEYLTQWKKNIYVVDDPEAELTVPENKGREAMVFLTYIIDRYDSLPANIFFHHAERFQWHNDNPDYDALTLLQNFRLSYLKKEGYVNLRCDWSLGCPSAIRPFIDATQVSPGEGLTCKHIYKQAFEELFPGASVPDTVGVGCCSQFAVRKETIRRHSKADYMRYRQWLIDSEHDDGLSGRVLEYAWHCKFYLWLN</sequence>
<name>A0A022XXV1_TRISD</name>
<dbReference type="EMBL" id="KK208808">
    <property type="protein sequence ID" value="EZF75535.1"/>
    <property type="molecule type" value="Genomic_DNA"/>
</dbReference>
<dbReference type="HOGENOM" id="CLU_031559_3_0_1"/>
<dbReference type="Pfam" id="PF11913">
    <property type="entry name" value="DUF3431"/>
    <property type="match status" value="1"/>
</dbReference>
<dbReference type="PANTHER" id="PTHR37490">
    <property type="entry name" value="EXPRESSED PROTEIN"/>
    <property type="match status" value="1"/>
</dbReference>
<dbReference type="AlphaFoldDB" id="A0A022XXV1"/>
<reference evidence="3 4" key="1">
    <citation type="submission" date="2014-02" db="EMBL/GenBank/DDBJ databases">
        <title>The Genome Sequence of Trichophyton rubrum (morphotype soudanense) CBS 452.61.</title>
        <authorList>
            <consortium name="The Broad Institute Genomics Platform"/>
            <person name="Cuomo C.A."/>
            <person name="White T.C."/>
            <person name="Graser Y."/>
            <person name="Martinez-Rossi N."/>
            <person name="Heitman J."/>
            <person name="Young S.K."/>
            <person name="Zeng Q."/>
            <person name="Gargeya S."/>
            <person name="Abouelleil A."/>
            <person name="Alvarado L."/>
            <person name="Chapman S.B."/>
            <person name="Gainer-Dewar J."/>
            <person name="Goldberg J."/>
            <person name="Griggs A."/>
            <person name="Gujja S."/>
            <person name="Hansen M."/>
            <person name="Howarth C."/>
            <person name="Imamovic A."/>
            <person name="Larimer J."/>
            <person name="Martinez D."/>
            <person name="Murphy C."/>
            <person name="Pearson M.D."/>
            <person name="Persinoti G."/>
            <person name="Poon T."/>
            <person name="Priest M."/>
            <person name="Roberts A.D."/>
            <person name="Saif S."/>
            <person name="Shea T.D."/>
            <person name="Sykes S.N."/>
            <person name="Wortman J."/>
            <person name="Nusbaum C."/>
            <person name="Birren B."/>
        </authorList>
    </citation>
    <scope>NUCLEOTIDE SEQUENCE [LARGE SCALE GENOMIC DNA]</scope>
    <source>
        <strain evidence="3 4">CBS 452.61</strain>
    </source>
</reference>
<accession>A0A022XXV1</accession>
<keyword evidence="2" id="KW-0472">Membrane</keyword>
<dbReference type="PANTHER" id="PTHR37490:SF3">
    <property type="entry name" value="DUF3431 DOMAIN CONTAINING PROTEIN"/>
    <property type="match status" value="1"/>
</dbReference>
<keyword evidence="2" id="KW-0812">Transmembrane</keyword>
<keyword evidence="4" id="KW-1185">Reference proteome</keyword>
<evidence type="ECO:0000313" key="4">
    <source>
        <dbReference type="Proteomes" id="UP000023623"/>
    </source>
</evidence>
<dbReference type="InterPro" id="IPR021838">
    <property type="entry name" value="DUF3431"/>
</dbReference>
<keyword evidence="2" id="KW-1133">Transmembrane helix</keyword>
<evidence type="ECO:0000256" key="2">
    <source>
        <dbReference type="SAM" id="Phobius"/>
    </source>
</evidence>
<feature type="transmembrane region" description="Helical" evidence="2">
    <location>
        <begin position="16"/>
        <end position="36"/>
    </location>
</feature>
<organism evidence="3 4">
    <name type="scientific">Trichophyton soudanense CBS 452.61</name>
    <dbReference type="NCBI Taxonomy" id="1215331"/>
    <lineage>
        <taxon>Eukaryota</taxon>
        <taxon>Fungi</taxon>
        <taxon>Dikarya</taxon>
        <taxon>Ascomycota</taxon>
        <taxon>Pezizomycotina</taxon>
        <taxon>Eurotiomycetes</taxon>
        <taxon>Eurotiomycetidae</taxon>
        <taxon>Onygenales</taxon>
        <taxon>Arthrodermataceae</taxon>
        <taxon>Trichophyton</taxon>
    </lineage>
</organism>
<evidence type="ECO:0000313" key="3">
    <source>
        <dbReference type="EMBL" id="EZF75535.1"/>
    </source>
</evidence>
<gene>
    <name evidence="3" type="ORF">H105_02948</name>
</gene>
<dbReference type="Proteomes" id="UP000023623">
    <property type="component" value="Unassembled WGS sequence"/>
</dbReference>